<dbReference type="AlphaFoldDB" id="A0AA43DSN9"/>
<gene>
    <name evidence="2" type="ORF">JW322_12705</name>
</gene>
<dbReference type="EMBL" id="JAFFRZ010000001">
    <property type="protein sequence ID" value="MDH4622614.1"/>
    <property type="molecule type" value="Genomic_DNA"/>
</dbReference>
<evidence type="ECO:0000313" key="3">
    <source>
        <dbReference type="Proteomes" id="UP001162155"/>
    </source>
</evidence>
<proteinExistence type="predicted"/>
<accession>A0AA43DSN9</accession>
<evidence type="ECO:0000313" key="2">
    <source>
        <dbReference type="EMBL" id="MDH4622614.1"/>
    </source>
</evidence>
<dbReference type="Proteomes" id="UP001162155">
    <property type="component" value="Unassembled WGS sequence"/>
</dbReference>
<feature type="compositionally biased region" description="Polar residues" evidence="1">
    <location>
        <begin position="43"/>
        <end position="61"/>
    </location>
</feature>
<comment type="caution">
    <text evidence="2">The sequence shown here is derived from an EMBL/GenBank/DDBJ whole genome shotgun (WGS) entry which is preliminary data.</text>
</comment>
<feature type="region of interest" description="Disordered" evidence="1">
    <location>
        <begin position="39"/>
        <end position="61"/>
    </location>
</feature>
<sequence>MEPDDISKAMCNAFEQEKTRLMAGFFVLALMQRGFSIPGASIRRNSPQQTHSYRQQQKTYQ</sequence>
<evidence type="ECO:0000256" key="1">
    <source>
        <dbReference type="SAM" id="MobiDB-lite"/>
    </source>
</evidence>
<organism evidence="2 3">
    <name type="scientific">Pseudomonas syringae pv. papulans</name>
    <dbReference type="NCBI Taxonomy" id="83963"/>
    <lineage>
        <taxon>Bacteria</taxon>
        <taxon>Pseudomonadati</taxon>
        <taxon>Pseudomonadota</taxon>
        <taxon>Gammaproteobacteria</taxon>
        <taxon>Pseudomonadales</taxon>
        <taxon>Pseudomonadaceae</taxon>
        <taxon>Pseudomonas</taxon>
        <taxon>Pseudomonas syringae</taxon>
    </lineage>
</organism>
<dbReference type="RefSeq" id="WP_152644337.1">
    <property type="nucleotide sequence ID" value="NZ_JAFFRY010000025.1"/>
</dbReference>
<reference evidence="2" key="1">
    <citation type="submission" date="2021-02" db="EMBL/GenBank/DDBJ databases">
        <title>Genome analysis of blister spot of apple pathogen from New York area.</title>
        <authorList>
            <person name="Kandel P."/>
            <person name="Hockett K.L."/>
            <person name="Santander R."/>
            <person name="Acimovic S."/>
        </authorList>
    </citation>
    <scope>NUCLEOTIDE SEQUENCE</scope>
    <source>
        <strain evidence="2">PSP1</strain>
    </source>
</reference>
<protein>
    <submittedName>
        <fullName evidence="2">Uncharacterized protein</fullName>
    </submittedName>
</protein>
<name>A0AA43DSN9_PSESX</name>